<evidence type="ECO:0000313" key="6">
    <source>
        <dbReference type="EMBL" id="SDC20982.1"/>
    </source>
</evidence>
<dbReference type="InterPro" id="IPR027417">
    <property type="entry name" value="P-loop_NTPase"/>
</dbReference>
<dbReference type="CDD" id="cd03214">
    <property type="entry name" value="ABC_Iron-Siderophores_B12_Hemin"/>
    <property type="match status" value="1"/>
</dbReference>
<evidence type="ECO:0000256" key="2">
    <source>
        <dbReference type="ARBA" id="ARBA00022448"/>
    </source>
</evidence>
<gene>
    <name evidence="6" type="ORF">SAMN05660835_00456</name>
</gene>
<dbReference type="InterPro" id="IPR050153">
    <property type="entry name" value="Metal_Ion_Import_ABC"/>
</dbReference>
<accession>A0A1G6JQE7</accession>
<dbReference type="OrthoDB" id="9809450at2"/>
<dbReference type="InterPro" id="IPR003439">
    <property type="entry name" value="ABC_transporter-like_ATP-bd"/>
</dbReference>
<dbReference type="InterPro" id="IPR017871">
    <property type="entry name" value="ABC_transporter-like_CS"/>
</dbReference>
<dbReference type="PANTHER" id="PTHR42734">
    <property type="entry name" value="METAL TRANSPORT SYSTEM ATP-BINDING PROTEIN TM_0124-RELATED"/>
    <property type="match status" value="1"/>
</dbReference>
<feature type="domain" description="ABC transporter" evidence="5">
    <location>
        <begin position="3"/>
        <end position="235"/>
    </location>
</feature>
<dbReference type="GO" id="GO:0016887">
    <property type="term" value="F:ATP hydrolysis activity"/>
    <property type="evidence" value="ECO:0007669"/>
    <property type="project" value="InterPro"/>
</dbReference>
<proteinExistence type="inferred from homology"/>
<evidence type="ECO:0000256" key="3">
    <source>
        <dbReference type="ARBA" id="ARBA00022741"/>
    </source>
</evidence>
<dbReference type="SMART" id="SM00382">
    <property type="entry name" value="AAA"/>
    <property type="match status" value="1"/>
</dbReference>
<evidence type="ECO:0000259" key="5">
    <source>
        <dbReference type="PROSITE" id="PS50893"/>
    </source>
</evidence>
<keyword evidence="2" id="KW-0813">Transport</keyword>
<reference evidence="7" key="1">
    <citation type="submission" date="2016-10" db="EMBL/GenBank/DDBJ databases">
        <authorList>
            <person name="Varghese N."/>
            <person name="Submissions S."/>
        </authorList>
    </citation>
    <scope>NUCLEOTIDE SEQUENCE [LARGE SCALE GENOMIC DNA]</scope>
    <source>
        <strain evidence="7">DSM 8415</strain>
    </source>
</reference>
<dbReference type="SUPFAM" id="SSF52540">
    <property type="entry name" value="P-loop containing nucleoside triphosphate hydrolases"/>
    <property type="match status" value="1"/>
</dbReference>
<dbReference type="InterPro" id="IPR003593">
    <property type="entry name" value="AAA+_ATPase"/>
</dbReference>
<dbReference type="PROSITE" id="PS50893">
    <property type="entry name" value="ABC_TRANSPORTER_2"/>
    <property type="match status" value="1"/>
</dbReference>
<dbReference type="PROSITE" id="PS00211">
    <property type="entry name" value="ABC_TRANSPORTER_1"/>
    <property type="match status" value="1"/>
</dbReference>
<comment type="similarity">
    <text evidence="1">Belongs to the ABC transporter superfamily.</text>
</comment>
<evidence type="ECO:0000256" key="4">
    <source>
        <dbReference type="ARBA" id="ARBA00022840"/>
    </source>
</evidence>
<keyword evidence="3" id="KW-0547">Nucleotide-binding</keyword>
<dbReference type="FunFam" id="3.40.50.300:FF:000134">
    <property type="entry name" value="Iron-enterobactin ABC transporter ATP-binding protein"/>
    <property type="match status" value="1"/>
</dbReference>
<organism evidence="6 7">
    <name type="scientific">Desulfurella multipotens</name>
    <dbReference type="NCBI Taxonomy" id="79269"/>
    <lineage>
        <taxon>Bacteria</taxon>
        <taxon>Pseudomonadati</taxon>
        <taxon>Campylobacterota</taxon>
        <taxon>Desulfurellia</taxon>
        <taxon>Desulfurellales</taxon>
        <taxon>Desulfurellaceae</taxon>
        <taxon>Desulfurella</taxon>
    </lineage>
</organism>
<dbReference type="RefSeq" id="WP_025392192.1">
    <property type="nucleotide sequence ID" value="NZ_FMYU01000003.1"/>
</dbReference>
<dbReference type="AlphaFoldDB" id="A0A1G6JQE7"/>
<dbReference type="PANTHER" id="PTHR42734:SF6">
    <property type="entry name" value="MOLYBDATE IMPORT ATP-BINDING PROTEIN MOLC"/>
    <property type="match status" value="1"/>
</dbReference>
<protein>
    <submittedName>
        <fullName evidence="6">Iron complex transport system ATP-binding protein</fullName>
    </submittedName>
</protein>
<sequence length="250" mass="28049">MSLEVKNMSFSYKYNKILKDVSFVAKKGELLALLGPNGAGKTTLLKCISGLLKPFGEVIFDGRLLNKMSFKEISKIVSYFAQSSGNSGLSVFESILLSRKPHIKNSFSAKDYAIVQSIIKMLNIAHLSLKKLDHISGGEAQKVRIAQLLAQESKILLIDEPLNNLDLKNQIEVMRLLKSLIVQKNLIVIVAMHDLNIAFNYADKLLFLRDGYVIDFCSLEQLDNCVIDKTYGVKMDILNQKGKKICIPYF</sequence>
<evidence type="ECO:0000313" key="7">
    <source>
        <dbReference type="Proteomes" id="UP000199411"/>
    </source>
</evidence>
<dbReference type="EMBL" id="FMYU01000003">
    <property type="protein sequence ID" value="SDC20982.1"/>
    <property type="molecule type" value="Genomic_DNA"/>
</dbReference>
<evidence type="ECO:0000256" key="1">
    <source>
        <dbReference type="ARBA" id="ARBA00005417"/>
    </source>
</evidence>
<name>A0A1G6JQE7_9BACT</name>
<dbReference type="GO" id="GO:0005524">
    <property type="term" value="F:ATP binding"/>
    <property type="evidence" value="ECO:0007669"/>
    <property type="project" value="UniProtKB-KW"/>
</dbReference>
<dbReference type="Proteomes" id="UP000199411">
    <property type="component" value="Unassembled WGS sequence"/>
</dbReference>
<dbReference type="Gene3D" id="3.40.50.300">
    <property type="entry name" value="P-loop containing nucleotide triphosphate hydrolases"/>
    <property type="match status" value="1"/>
</dbReference>
<keyword evidence="4 6" id="KW-0067">ATP-binding</keyword>
<dbReference type="Pfam" id="PF00005">
    <property type="entry name" value="ABC_tran"/>
    <property type="match status" value="1"/>
</dbReference>
<keyword evidence="7" id="KW-1185">Reference proteome</keyword>